<comment type="similarity">
    <text evidence="1">Belongs to the metallo-dependent hydrolases superfamily.</text>
</comment>
<dbReference type="RefSeq" id="WP_348398240.1">
    <property type="nucleotide sequence ID" value="NZ_CP136600.1"/>
</dbReference>
<organism evidence="3 4">
    <name type="scientific">Thalassotalea fonticola</name>
    <dbReference type="NCBI Taxonomy" id="3065649"/>
    <lineage>
        <taxon>Bacteria</taxon>
        <taxon>Pseudomonadati</taxon>
        <taxon>Pseudomonadota</taxon>
        <taxon>Gammaproteobacteria</taxon>
        <taxon>Alteromonadales</taxon>
        <taxon>Colwelliaceae</taxon>
        <taxon>Thalassotalea</taxon>
    </lineage>
</organism>
<dbReference type="InterPro" id="IPR006680">
    <property type="entry name" value="Amidohydro-rel"/>
</dbReference>
<proteinExistence type="inferred from homology"/>
<dbReference type="InterPro" id="IPR032466">
    <property type="entry name" value="Metal_Hydrolase"/>
</dbReference>
<dbReference type="PANTHER" id="PTHR43569">
    <property type="entry name" value="AMIDOHYDROLASE"/>
    <property type="match status" value="1"/>
</dbReference>
<accession>A0ABZ0GV39</accession>
<evidence type="ECO:0000259" key="2">
    <source>
        <dbReference type="Pfam" id="PF04909"/>
    </source>
</evidence>
<feature type="domain" description="Amidohydrolase-related" evidence="2">
    <location>
        <begin position="3"/>
        <end position="274"/>
    </location>
</feature>
<dbReference type="SUPFAM" id="SSF51556">
    <property type="entry name" value="Metallo-dependent hydrolases"/>
    <property type="match status" value="1"/>
</dbReference>
<evidence type="ECO:0000256" key="1">
    <source>
        <dbReference type="ARBA" id="ARBA00038310"/>
    </source>
</evidence>
<evidence type="ECO:0000313" key="3">
    <source>
        <dbReference type="EMBL" id="WOH39474.1"/>
    </source>
</evidence>
<dbReference type="InterPro" id="IPR052350">
    <property type="entry name" value="Metallo-dep_Lactonases"/>
</dbReference>
<dbReference type="Pfam" id="PF04909">
    <property type="entry name" value="Amidohydro_2"/>
    <property type="match status" value="1"/>
</dbReference>
<dbReference type="EMBL" id="CP136600">
    <property type="protein sequence ID" value="WOH39474.1"/>
    <property type="molecule type" value="Genomic_DNA"/>
</dbReference>
<name>A0ABZ0GV39_9GAMM</name>
<evidence type="ECO:0000313" key="4">
    <source>
        <dbReference type="Proteomes" id="UP001301442"/>
    </source>
</evidence>
<dbReference type="Gene3D" id="3.20.20.140">
    <property type="entry name" value="Metal-dependent hydrolases"/>
    <property type="match status" value="1"/>
</dbReference>
<keyword evidence="4" id="KW-1185">Reference proteome</keyword>
<protein>
    <submittedName>
        <fullName evidence="3">Amidohydrolase family protein</fullName>
    </submittedName>
</protein>
<gene>
    <name evidence="3" type="ORF">RI844_09665</name>
</gene>
<dbReference type="PANTHER" id="PTHR43569:SF2">
    <property type="entry name" value="AMIDOHYDROLASE-RELATED DOMAIN-CONTAINING PROTEIN"/>
    <property type="match status" value="1"/>
</dbReference>
<dbReference type="Proteomes" id="UP001301442">
    <property type="component" value="Chromosome"/>
</dbReference>
<reference evidence="3 4" key="1">
    <citation type="submission" date="2023-09" db="EMBL/GenBank/DDBJ databases">
        <authorList>
            <person name="Qi X."/>
        </authorList>
    </citation>
    <scope>NUCLEOTIDE SEQUENCE [LARGE SCALE GENOMIC DNA]</scope>
    <source>
        <strain evidence="3 4">S1-1</strain>
    </source>
</reference>
<sequence length="276" mass="31897">MYIDAHHHLWAFDPVEYDWIDDSMAVLKKDFLLNQLEQTLYKNGFSSSIAVQARQSMEETLWLLELASQTELIKGVVGWIDLKSDNLIKQLDELNSHKKLVGFRHVIQGETDPEFMRNPDFIRGLKILAEKGYRYDLLIFAHQLPAAIEMLAHVPQLHVVIDHIAKPNIKTGENFEQWQQGMQDLAKNPNCYCKLSGMVTEADWQQWTFDEISPYMQTVFNLFGANRIMFGSDWPVSLVAGEYNIIKQLVVDFIEQYVPTAKEAILGNNARVFYQV</sequence>